<sequence>VLEDEVALQLVKPLQHSRGETHGNDLGVYQ</sequence>
<reference evidence="1" key="1">
    <citation type="submission" date="2018-05" db="EMBL/GenBank/DDBJ databases">
        <authorList>
            <person name="Lanie J.A."/>
            <person name="Ng W.-L."/>
            <person name="Kazmierczak K.M."/>
            <person name="Andrzejewski T.M."/>
            <person name="Davidsen T.M."/>
            <person name="Wayne K.J."/>
            <person name="Tettelin H."/>
            <person name="Glass J.I."/>
            <person name="Rusch D."/>
            <person name="Podicherti R."/>
            <person name="Tsui H.-C.T."/>
            <person name="Winkler M.E."/>
        </authorList>
    </citation>
    <scope>NUCLEOTIDE SEQUENCE</scope>
</reference>
<evidence type="ECO:0000313" key="1">
    <source>
        <dbReference type="EMBL" id="SVA43368.1"/>
    </source>
</evidence>
<proteinExistence type="predicted"/>
<feature type="non-terminal residue" evidence="1">
    <location>
        <position position="1"/>
    </location>
</feature>
<accession>A0A381VUC9</accession>
<dbReference type="AlphaFoldDB" id="A0A381VUC9"/>
<organism evidence="1">
    <name type="scientific">marine metagenome</name>
    <dbReference type="NCBI Taxonomy" id="408172"/>
    <lineage>
        <taxon>unclassified sequences</taxon>
        <taxon>metagenomes</taxon>
        <taxon>ecological metagenomes</taxon>
    </lineage>
</organism>
<protein>
    <submittedName>
        <fullName evidence="1">Uncharacterized protein</fullName>
    </submittedName>
</protein>
<dbReference type="EMBL" id="UINC01009681">
    <property type="protein sequence ID" value="SVA43368.1"/>
    <property type="molecule type" value="Genomic_DNA"/>
</dbReference>
<name>A0A381VUC9_9ZZZZ</name>
<gene>
    <name evidence="1" type="ORF">METZ01_LOCUS96222</name>
</gene>